<dbReference type="Pfam" id="PF02720">
    <property type="entry name" value="DUF222"/>
    <property type="match status" value="2"/>
</dbReference>
<evidence type="ECO:0000256" key="1">
    <source>
        <dbReference type="ARBA" id="ARBA00023450"/>
    </source>
</evidence>
<organism evidence="4 5">
    <name type="scientific">Arthrobacter alpinus</name>
    <dbReference type="NCBI Taxonomy" id="656366"/>
    <lineage>
        <taxon>Bacteria</taxon>
        <taxon>Bacillati</taxon>
        <taxon>Actinomycetota</taxon>
        <taxon>Actinomycetes</taxon>
        <taxon>Micrococcales</taxon>
        <taxon>Micrococcaceae</taxon>
        <taxon>Arthrobacter</taxon>
    </lineage>
</organism>
<dbReference type="GO" id="GO:0003676">
    <property type="term" value="F:nucleic acid binding"/>
    <property type="evidence" value="ECO:0007669"/>
    <property type="project" value="InterPro"/>
</dbReference>
<feature type="compositionally biased region" description="Low complexity" evidence="2">
    <location>
        <begin position="265"/>
        <end position="280"/>
    </location>
</feature>
<dbReference type="InterPro" id="IPR003615">
    <property type="entry name" value="HNH_nuc"/>
</dbReference>
<dbReference type="EMBL" id="FNTV01000001">
    <property type="protein sequence ID" value="SED96805.1"/>
    <property type="molecule type" value="Genomic_DNA"/>
</dbReference>
<feature type="region of interest" description="Disordered" evidence="2">
    <location>
        <begin position="313"/>
        <end position="444"/>
    </location>
</feature>
<evidence type="ECO:0000313" key="4">
    <source>
        <dbReference type="EMBL" id="SED96805.1"/>
    </source>
</evidence>
<keyword evidence="4" id="KW-0540">Nuclease</keyword>
<dbReference type="Gene3D" id="1.10.30.50">
    <property type="match status" value="1"/>
</dbReference>
<keyword evidence="4" id="KW-0255">Endonuclease</keyword>
<feature type="region of interest" description="Disordered" evidence="2">
    <location>
        <begin position="255"/>
        <end position="280"/>
    </location>
</feature>
<evidence type="ECO:0000313" key="5">
    <source>
        <dbReference type="Proteomes" id="UP000182725"/>
    </source>
</evidence>
<feature type="domain" description="HNH nuclease" evidence="3">
    <location>
        <begin position="543"/>
        <end position="595"/>
    </location>
</feature>
<dbReference type="CDD" id="cd00085">
    <property type="entry name" value="HNHc"/>
    <property type="match status" value="1"/>
</dbReference>
<comment type="similarity">
    <text evidence="1">Belongs to the Rv1128c/1148c/1588c/1702c/1945/3466 family.</text>
</comment>
<dbReference type="GO" id="GO:0008270">
    <property type="term" value="F:zinc ion binding"/>
    <property type="evidence" value="ECO:0007669"/>
    <property type="project" value="InterPro"/>
</dbReference>
<dbReference type="SMART" id="SM00507">
    <property type="entry name" value="HNHc"/>
    <property type="match status" value="1"/>
</dbReference>
<proteinExistence type="inferred from homology"/>
<accession>A0A1H5F0C1</accession>
<evidence type="ECO:0000259" key="3">
    <source>
        <dbReference type="SMART" id="SM00507"/>
    </source>
</evidence>
<feature type="compositionally biased region" description="Polar residues" evidence="2">
    <location>
        <begin position="324"/>
        <end position="351"/>
    </location>
</feature>
<dbReference type="GO" id="GO:0004519">
    <property type="term" value="F:endonuclease activity"/>
    <property type="evidence" value="ECO:0007669"/>
    <property type="project" value="UniProtKB-KW"/>
</dbReference>
<dbReference type="Proteomes" id="UP000182725">
    <property type="component" value="Unassembled WGS sequence"/>
</dbReference>
<name>A0A1H5F0C1_9MICC</name>
<sequence length="662" mass="70664">MGGDTRVGEHIHQLLNLAHALVHATTTATAAVGGGVVCGVQLGGLSDQELVGWAQDLEHLARFQQALNVQAAAEIAHRTSAGRYTALGTRGPKEMLAQSLQISTGEAARRLGLAEAILPTIDTITGTPAPPTQPVLGQAFLTGTIGQEQAIMVSKFVTDAQTLLHDGRISATTLHEVQSTLVTSGQNENPDFLRRIGTRVMSLLDPDGQQPGPAELRAKQGITFRQPRRGLVGFNGYLTLEQHETIMTIISRFTNPNHHKNINPTTTTNAGDTDTTAAADSAGLAGGVGRLQEQELTEQATLFEELAEFATLFTPTNPTPPDHSPTQSPAQSLGESPDDSSGASAPKASTQPPEPREPIDPSDPSGASGSLDPSGPGDAGWDPIWDDTGPLTPPEATTAPPTTTTNTGTGTTDGGVRVPPPGSEEMVAGLDPIDPNNTDPAVKDDRSYAQKLLDGVIDCLKLAARTDTLPLNGGLKAQLIITTRQEDLDRNDNQGLAFTVHHGPVPLTLFEQSLCDPDITRITLGTGQDILNAARTERLFTPAQRKLLLARDLGCTFPACTASALWCEAHHIIPWHQGGETNLNNAALLCSHHHTMIHTTDWTMELIHGTPHFTPHFTPPYLIDPTQTPRHNTYHHGLPTPTYPTTYNQGWNTQNNTNTTKQ</sequence>
<dbReference type="InterPro" id="IPR003870">
    <property type="entry name" value="DUF222"/>
</dbReference>
<dbReference type="AlphaFoldDB" id="A0A1H5F0C1"/>
<dbReference type="InterPro" id="IPR002711">
    <property type="entry name" value="HNH"/>
</dbReference>
<keyword evidence="4" id="KW-0378">Hydrolase</keyword>
<gene>
    <name evidence="4" type="ORF">SAMN04489740_0386</name>
</gene>
<dbReference type="Pfam" id="PF01844">
    <property type="entry name" value="HNH"/>
    <property type="match status" value="1"/>
</dbReference>
<evidence type="ECO:0000256" key="2">
    <source>
        <dbReference type="SAM" id="MobiDB-lite"/>
    </source>
</evidence>
<reference evidence="4 5" key="1">
    <citation type="submission" date="2016-10" db="EMBL/GenBank/DDBJ databases">
        <authorList>
            <person name="de Groot N.N."/>
        </authorList>
    </citation>
    <scope>NUCLEOTIDE SEQUENCE [LARGE SCALE GENOMIC DNA]</scope>
    <source>
        <strain evidence="4 5">DSM 22274</strain>
    </source>
</reference>
<feature type="compositionally biased region" description="Low complexity" evidence="2">
    <location>
        <begin position="388"/>
        <end position="417"/>
    </location>
</feature>
<protein>
    <submittedName>
        <fullName evidence="4">HNH endonuclease</fullName>
    </submittedName>
</protein>